<dbReference type="CDD" id="cd18097">
    <property type="entry name" value="SpoU-like"/>
    <property type="match status" value="1"/>
</dbReference>
<dbReference type="Gene3D" id="3.40.1280.10">
    <property type="match status" value="1"/>
</dbReference>
<accession>A0A101FIY7</accession>
<protein>
    <submittedName>
        <fullName evidence="4">rRNA methyltransferase</fullName>
    </submittedName>
</protein>
<dbReference type="InterPro" id="IPR001537">
    <property type="entry name" value="SpoU_MeTrfase"/>
</dbReference>
<dbReference type="GO" id="GO:0006396">
    <property type="term" value="P:RNA processing"/>
    <property type="evidence" value="ECO:0007669"/>
    <property type="project" value="InterPro"/>
</dbReference>
<keyword evidence="1 4" id="KW-0489">Methyltransferase</keyword>
<evidence type="ECO:0000256" key="1">
    <source>
        <dbReference type="ARBA" id="ARBA00022603"/>
    </source>
</evidence>
<dbReference type="SUPFAM" id="SSF75217">
    <property type="entry name" value="alpha/beta knot"/>
    <property type="match status" value="1"/>
</dbReference>
<dbReference type="InterPro" id="IPR004441">
    <property type="entry name" value="rRNA_MeTrfase_TrmH"/>
</dbReference>
<evidence type="ECO:0000256" key="2">
    <source>
        <dbReference type="ARBA" id="ARBA00022679"/>
    </source>
</evidence>
<reference evidence="4 5" key="1">
    <citation type="journal article" date="2018" name="Nat. Biotechnol.">
        <title>A standardized bacterial taxonomy based on genome phylogeny substantially revises the tree of life.</title>
        <authorList>
            <person name="Parks D.H."/>
            <person name="Chuvochina M."/>
            <person name="Waite D.W."/>
            <person name="Rinke C."/>
            <person name="Skarshewski A."/>
            <person name="Chaumeil P.A."/>
            <person name="Hugenholtz P."/>
        </authorList>
    </citation>
    <scope>NUCLEOTIDE SEQUENCE [LARGE SCALE GENOMIC DNA]</scope>
    <source>
        <strain evidence="4">UBA12529</strain>
    </source>
</reference>
<dbReference type="GO" id="GO:0003723">
    <property type="term" value="F:RNA binding"/>
    <property type="evidence" value="ECO:0007669"/>
    <property type="project" value="InterPro"/>
</dbReference>
<dbReference type="Pfam" id="PF00588">
    <property type="entry name" value="SpoU_methylase"/>
    <property type="match status" value="1"/>
</dbReference>
<dbReference type="RefSeq" id="WP_273010872.1">
    <property type="nucleotide sequence ID" value="NZ_DAINLL010000003.1"/>
</dbReference>
<sequence length="186" mass="20821">MKKLEGEEILKKWRQNRDTHGRFPIIAVLDNIRSAYNVGSMFRTAECAYLSKLVLCGITAYPPNPKIEKTALGTTQTVPWEYFNDTYQAVKHLKNLGYKVAALEITESSIPIQNVKPSDFPLALVIGNEVTGVDERVLEAADMVLEIPLYGEKESLNVAIAFGVAIFLLIEKLKNNTQNEISFPFS</sequence>
<dbReference type="AlphaFoldDB" id="A0A101FIY7"/>
<keyword evidence="2 4" id="KW-0808">Transferase</keyword>
<dbReference type="PANTHER" id="PTHR46429:SF1">
    <property type="entry name" value="23S RRNA (GUANOSINE-2'-O-)-METHYLTRANSFERASE RLMB"/>
    <property type="match status" value="1"/>
</dbReference>
<dbReference type="PANTHER" id="PTHR46429">
    <property type="entry name" value="23S RRNA (GUANOSINE-2'-O-)-METHYLTRANSFERASE RLMB"/>
    <property type="match status" value="1"/>
</dbReference>
<gene>
    <name evidence="4" type="ORF">DCE01_04000</name>
</gene>
<name>A0A101FIY7_9BACT</name>
<comment type="caution">
    <text evidence="4">The sequence shown here is derived from an EMBL/GenBank/DDBJ whole genome shotgun (WGS) entry which is preliminary data.</text>
</comment>
<organism evidence="4 5">
    <name type="scientific">Thermodesulfobacterium commune</name>
    <dbReference type="NCBI Taxonomy" id="1741"/>
    <lineage>
        <taxon>Bacteria</taxon>
        <taxon>Pseudomonadati</taxon>
        <taxon>Thermodesulfobacteriota</taxon>
        <taxon>Thermodesulfobacteria</taxon>
        <taxon>Thermodesulfobacteriales</taxon>
        <taxon>Thermodesulfobacteriaceae</taxon>
        <taxon>Thermodesulfobacterium</taxon>
    </lineage>
</organism>
<proteinExistence type="predicted"/>
<dbReference type="InterPro" id="IPR029028">
    <property type="entry name" value="Alpha/beta_knot_MTases"/>
</dbReference>
<dbReference type="GO" id="GO:0008173">
    <property type="term" value="F:RNA methyltransferase activity"/>
    <property type="evidence" value="ECO:0007669"/>
    <property type="project" value="InterPro"/>
</dbReference>
<dbReference type="GO" id="GO:0032259">
    <property type="term" value="P:methylation"/>
    <property type="evidence" value="ECO:0007669"/>
    <property type="project" value="UniProtKB-KW"/>
</dbReference>
<evidence type="ECO:0000313" key="5">
    <source>
        <dbReference type="Proteomes" id="UP000257240"/>
    </source>
</evidence>
<feature type="domain" description="tRNA/rRNA methyltransferase SpoU type" evidence="3">
    <location>
        <begin position="25"/>
        <end position="166"/>
    </location>
</feature>
<evidence type="ECO:0000259" key="3">
    <source>
        <dbReference type="Pfam" id="PF00588"/>
    </source>
</evidence>
<dbReference type="GO" id="GO:0005829">
    <property type="term" value="C:cytosol"/>
    <property type="evidence" value="ECO:0007669"/>
    <property type="project" value="TreeGrafter"/>
</dbReference>
<dbReference type="Proteomes" id="UP000257240">
    <property type="component" value="Unassembled WGS sequence"/>
</dbReference>
<dbReference type="InterPro" id="IPR029026">
    <property type="entry name" value="tRNA_m1G_MTases_N"/>
</dbReference>
<dbReference type="EMBL" id="DLVE01000054">
    <property type="protein sequence ID" value="HAA83929.1"/>
    <property type="molecule type" value="Genomic_DNA"/>
</dbReference>
<evidence type="ECO:0000313" key="4">
    <source>
        <dbReference type="EMBL" id="HAA83929.1"/>
    </source>
</evidence>